<comment type="caution">
    <text evidence="2">The sequence shown here is derived from an EMBL/GenBank/DDBJ whole genome shotgun (WGS) entry which is preliminary data.</text>
</comment>
<accession>A0ABV1HFV3</accession>
<reference evidence="2 3" key="1">
    <citation type="submission" date="2024-03" db="EMBL/GenBank/DDBJ databases">
        <title>Human intestinal bacterial collection.</title>
        <authorList>
            <person name="Pauvert C."/>
            <person name="Hitch T.C.A."/>
            <person name="Clavel T."/>
        </authorList>
    </citation>
    <scope>NUCLEOTIDE SEQUENCE [LARGE SCALE GENOMIC DNA]</scope>
    <source>
        <strain evidence="2 3">CLA-AA-H185</strain>
    </source>
</reference>
<sequence>MEEYQAYSEIIKENIEYDALLQRNPYEKDAIQGIFDLILETVISNKASMTISGQEYPMNLVKSKFLKLNSSHIEYVLGCLGKNTTKVYNIKSYLLASLFNAVSTMNSYYKAEVNHDMPQFAG</sequence>
<evidence type="ECO:0000313" key="3">
    <source>
        <dbReference type="Proteomes" id="UP001454489"/>
    </source>
</evidence>
<name>A0ABV1HFV3_9FIRM</name>
<keyword evidence="3" id="KW-1185">Reference proteome</keyword>
<dbReference type="EMBL" id="JBBMEX010000014">
    <property type="protein sequence ID" value="MEQ2558588.1"/>
    <property type="molecule type" value="Genomic_DNA"/>
</dbReference>
<feature type="domain" description="DUF6017" evidence="1">
    <location>
        <begin position="3"/>
        <end position="117"/>
    </location>
</feature>
<proteinExistence type="predicted"/>
<dbReference type="RefSeq" id="WP_353531380.1">
    <property type="nucleotide sequence ID" value="NZ_JBBMEX010000014.1"/>
</dbReference>
<evidence type="ECO:0000313" key="2">
    <source>
        <dbReference type="EMBL" id="MEQ2558588.1"/>
    </source>
</evidence>
<dbReference type="Pfam" id="PF19481">
    <property type="entry name" value="DUF6017"/>
    <property type="match status" value="1"/>
</dbReference>
<evidence type="ECO:0000259" key="1">
    <source>
        <dbReference type="Pfam" id="PF19481"/>
    </source>
</evidence>
<dbReference type="Proteomes" id="UP001454489">
    <property type="component" value="Unassembled WGS sequence"/>
</dbReference>
<dbReference type="InterPro" id="IPR046059">
    <property type="entry name" value="DUF6017"/>
</dbReference>
<organism evidence="2 3">
    <name type="scientific">Maccoyibacter intestinihominis</name>
    <dbReference type="NCBI Taxonomy" id="3133499"/>
    <lineage>
        <taxon>Bacteria</taxon>
        <taxon>Bacillati</taxon>
        <taxon>Bacillota</taxon>
        <taxon>Clostridia</taxon>
        <taxon>Lachnospirales</taxon>
        <taxon>Lachnospiraceae</taxon>
        <taxon>Maccoyibacter</taxon>
    </lineage>
</organism>
<protein>
    <submittedName>
        <fullName evidence="2">DUF6017 domain-containing protein</fullName>
    </submittedName>
</protein>
<gene>
    <name evidence="2" type="ORF">WMO43_12020</name>
</gene>